<dbReference type="InterPro" id="IPR020046">
    <property type="entry name" value="5-3_exonucl_a-hlix_arch_N"/>
</dbReference>
<gene>
    <name evidence="7" type="ORF">H9897_02865</name>
</gene>
<dbReference type="GO" id="GO:0008409">
    <property type="term" value="F:5'-3' exonuclease activity"/>
    <property type="evidence" value="ECO:0007669"/>
    <property type="project" value="InterPro"/>
</dbReference>
<dbReference type="InterPro" id="IPR029060">
    <property type="entry name" value="PIN-like_dom_sf"/>
</dbReference>
<dbReference type="PANTHER" id="PTHR42646">
    <property type="entry name" value="FLAP ENDONUCLEASE XNI"/>
    <property type="match status" value="1"/>
</dbReference>
<dbReference type="GO" id="GO:0033567">
    <property type="term" value="P:DNA replication, Okazaki fragment processing"/>
    <property type="evidence" value="ECO:0007669"/>
    <property type="project" value="InterPro"/>
</dbReference>
<keyword evidence="7" id="KW-0269">Exonuclease</keyword>
<proteinExistence type="predicted"/>
<sequence length="297" mass="34008">MKRAIVIDGNSLVYRMFYATYSLAEYSIEHNQQPVNALKLMIDTIFRLLKNNYSYCLVAFDYGKKTLRHEVYKEYKSGRKKMPDSLVTQIPLIKEAMEYLGLNVMSQEGIEADDLIGSFSKLMSDNKITVDIYSSDKDMLQLVNEYVNVNLLKTGISDIVVHTLSNFANLNYGLLPSQIVDFKGIVGDSSDNLPGVKGIGLKTCIKLLEKYQNLENIYLNLDDLSEVNKNKFLNSKDSAFLCKQLATIDSTLFNEKSIEEFKFKTTDLNSLKAMIKKYHINGLDKYFPNHQEQMKLF</sequence>
<dbReference type="InterPro" id="IPR036279">
    <property type="entry name" value="5-3_exonuclease_C_sf"/>
</dbReference>
<name>A0A9E2KXW0_9BACT</name>
<dbReference type="SUPFAM" id="SSF88723">
    <property type="entry name" value="PIN domain-like"/>
    <property type="match status" value="1"/>
</dbReference>
<comment type="function">
    <text evidence="4">5'-3' exonuclease acting preferentially on double-stranded DNA.</text>
</comment>
<dbReference type="Pfam" id="PF02739">
    <property type="entry name" value="5_3_exonuc_N"/>
    <property type="match status" value="1"/>
</dbReference>
<keyword evidence="3" id="KW-0238">DNA-binding</keyword>
<dbReference type="AlphaFoldDB" id="A0A9E2KXW0"/>
<evidence type="ECO:0000256" key="2">
    <source>
        <dbReference type="ARBA" id="ARBA00022801"/>
    </source>
</evidence>
<evidence type="ECO:0000256" key="4">
    <source>
        <dbReference type="ARBA" id="ARBA00049957"/>
    </source>
</evidence>
<dbReference type="SUPFAM" id="SSF47807">
    <property type="entry name" value="5' to 3' exonuclease, C-terminal subdomain"/>
    <property type="match status" value="1"/>
</dbReference>
<dbReference type="FunFam" id="1.10.150.20:FF:000003">
    <property type="entry name" value="DNA polymerase I"/>
    <property type="match status" value="1"/>
</dbReference>
<reference evidence="7" key="2">
    <citation type="submission" date="2021-04" db="EMBL/GenBank/DDBJ databases">
        <authorList>
            <person name="Gilroy R."/>
        </authorList>
    </citation>
    <scope>NUCLEOTIDE SEQUENCE</scope>
    <source>
        <strain evidence="7">A5-1222</strain>
    </source>
</reference>
<dbReference type="InterPro" id="IPR020045">
    <property type="entry name" value="DNA_polI_H3TH"/>
</dbReference>
<dbReference type="CDD" id="cd09859">
    <property type="entry name" value="PIN_53EXO"/>
    <property type="match status" value="1"/>
</dbReference>
<dbReference type="Gene3D" id="1.10.150.20">
    <property type="entry name" value="5' to 3' exonuclease, C-terminal subdomain"/>
    <property type="match status" value="1"/>
</dbReference>
<evidence type="ECO:0000259" key="6">
    <source>
        <dbReference type="SMART" id="SM00475"/>
    </source>
</evidence>
<dbReference type="NCBIfam" id="NF011547">
    <property type="entry name" value="PRK14976.1-4"/>
    <property type="match status" value="1"/>
</dbReference>
<dbReference type="SMART" id="SM00475">
    <property type="entry name" value="53EXOc"/>
    <property type="match status" value="1"/>
</dbReference>
<organism evidence="7 8">
    <name type="scientific">Candidatus Ureaplasma intestinipullorum</name>
    <dbReference type="NCBI Taxonomy" id="2838770"/>
    <lineage>
        <taxon>Bacteria</taxon>
        <taxon>Bacillati</taxon>
        <taxon>Mycoplasmatota</taxon>
        <taxon>Mycoplasmoidales</taxon>
        <taxon>Mycoplasmoidaceae</taxon>
        <taxon>Ureaplasma</taxon>
    </lineage>
</organism>
<dbReference type="Pfam" id="PF01367">
    <property type="entry name" value="5_3_exonuc"/>
    <property type="match status" value="1"/>
</dbReference>
<keyword evidence="1" id="KW-0540">Nuclease</keyword>
<comment type="caution">
    <text evidence="7">The sequence shown here is derived from an EMBL/GenBank/DDBJ whole genome shotgun (WGS) entry which is preliminary data.</text>
</comment>
<dbReference type="EMBL" id="JAHLFM010000044">
    <property type="protein sequence ID" value="MBU3831072.1"/>
    <property type="molecule type" value="Genomic_DNA"/>
</dbReference>
<accession>A0A9E2KXW0</accession>
<evidence type="ECO:0000313" key="7">
    <source>
        <dbReference type="EMBL" id="MBU3831072.1"/>
    </source>
</evidence>
<dbReference type="Gene3D" id="3.40.50.1010">
    <property type="entry name" value="5'-nuclease"/>
    <property type="match status" value="1"/>
</dbReference>
<evidence type="ECO:0000313" key="8">
    <source>
        <dbReference type="Proteomes" id="UP000824247"/>
    </source>
</evidence>
<dbReference type="GO" id="GO:0003677">
    <property type="term" value="F:DNA binding"/>
    <property type="evidence" value="ECO:0007669"/>
    <property type="project" value="UniProtKB-KW"/>
</dbReference>
<dbReference type="InterPro" id="IPR008918">
    <property type="entry name" value="HhH2"/>
</dbReference>
<evidence type="ECO:0000256" key="1">
    <source>
        <dbReference type="ARBA" id="ARBA00022722"/>
    </source>
</evidence>
<dbReference type="GO" id="GO:0017108">
    <property type="term" value="F:5'-flap endonuclease activity"/>
    <property type="evidence" value="ECO:0007669"/>
    <property type="project" value="InterPro"/>
</dbReference>
<evidence type="ECO:0000256" key="3">
    <source>
        <dbReference type="ARBA" id="ARBA00023125"/>
    </source>
</evidence>
<feature type="domain" description="5'-3' exonuclease" evidence="6">
    <location>
        <begin position="2"/>
        <end position="264"/>
    </location>
</feature>
<dbReference type="CDD" id="cd09898">
    <property type="entry name" value="H3TH_53EXO"/>
    <property type="match status" value="1"/>
</dbReference>
<dbReference type="Proteomes" id="UP000824247">
    <property type="component" value="Unassembled WGS sequence"/>
</dbReference>
<evidence type="ECO:0000256" key="5">
    <source>
        <dbReference type="ARBA" id="ARBA00050026"/>
    </source>
</evidence>
<dbReference type="SMART" id="SM00279">
    <property type="entry name" value="HhH2"/>
    <property type="match status" value="1"/>
</dbReference>
<keyword evidence="2" id="KW-0378">Hydrolase</keyword>
<dbReference type="InterPro" id="IPR038969">
    <property type="entry name" value="FEN"/>
</dbReference>
<reference evidence="7" key="1">
    <citation type="journal article" date="2021" name="PeerJ">
        <title>Extensive microbial diversity within the chicken gut microbiome revealed by metagenomics and culture.</title>
        <authorList>
            <person name="Gilroy R."/>
            <person name="Ravi A."/>
            <person name="Getino M."/>
            <person name="Pursley I."/>
            <person name="Horton D.L."/>
            <person name="Alikhan N.F."/>
            <person name="Baker D."/>
            <person name="Gharbi K."/>
            <person name="Hall N."/>
            <person name="Watson M."/>
            <person name="Adriaenssens E.M."/>
            <person name="Foster-Nyarko E."/>
            <person name="Jarju S."/>
            <person name="Secka A."/>
            <person name="Antonio M."/>
            <person name="Oren A."/>
            <person name="Chaudhuri R.R."/>
            <person name="La Ragione R."/>
            <person name="Hildebrand F."/>
            <person name="Pallen M.J."/>
        </authorList>
    </citation>
    <scope>NUCLEOTIDE SEQUENCE</scope>
    <source>
        <strain evidence="7">A5-1222</strain>
    </source>
</reference>
<dbReference type="InterPro" id="IPR002421">
    <property type="entry name" value="5-3_exonuclease"/>
</dbReference>
<protein>
    <recommendedName>
        <fullName evidence="5">5'-3' exonuclease</fullName>
    </recommendedName>
</protein>
<dbReference type="PANTHER" id="PTHR42646:SF2">
    <property type="entry name" value="5'-3' EXONUCLEASE FAMILY PROTEIN"/>
    <property type="match status" value="1"/>
</dbReference>